<sequence length="919" mass="101298">MTAHVTDRLYAEGGEVGLCVAWVMFWATCHFVMAVPAGVLERVMANDPQAKHGGQRQRSVYLRRLCRRQLYCMLSLVAAVGLMIRSQDFLLDFSWLHQVVFSMAFGHWAVSLLEDLSCSGFLGGGLDSKALPGIRDPLTVLFQGFLLHHLAAAAMYAALLCLHRPSCVGTLALLFELPVPLLTRRELSQISGHQSAFSRWMSQRSSVSEHWRFTYSFFVVGRGAPTALYVYSLLWFQDELSKLQQADLLLYHSASIFFSVWNYSFLSVLDAWSRADMAAAAPQDLLEENGDLERTEPSEPEASALYEVDEEVLSSKGESGFLWLAIEGVVYDLSLWNEHPGGVEALRQVAGKDATAEFRQVCPATHSSLASVSKYQVGALRLPPREYRIYEHPVEEDSMRRLLVFALPSLVFGVIGLQVFLQHLQVFSEVSRPGPLCGLLAAVGAAAFGLVLPISRRLGTSGSSGFCWRAHAIALCFVGLYAVIPGAASSSWALLGEAAPQGLERISVGLLAVEILLSSAIRPPVLPAFLCVLSWYDRGLHSSHFFDEGVYVPWRWCMACVGFIVLTVRLAAGHGAAVRRALILMALYAPAGVGVYIALQPDSSELLQLFASPLRAGLLLFASFASLFAVCGVLDVAIRCSSRFATRCVAFSFAVMSFVGCGLSSWRWLMAVAVLLHFLELSRHHRADLDKAALAGGFAELPWHFVGAQALWDTSRVSFLGSIWRATVCNLQNVVTPILPHELRVYACEAPVPYYGEQVAMGLAAQYVPPKARGKDPRRPNFFVCNVGQIVESCITDLQHTMNTLVDVWDEFHDPNLPGLCANVVMVIPSSDQGWAKEINLSVWESGKDAFDWYVKSKGHKKALMEHTSGILRTFGNLLASLEPAEPIKYQDRCRRCGRTVEAAENFRVTETRSSSVTW</sequence>
<dbReference type="SMART" id="SM01117">
    <property type="entry name" value="Cyt-b5"/>
    <property type="match status" value="1"/>
</dbReference>
<dbReference type="PROSITE" id="PS50255">
    <property type="entry name" value="CYTOCHROME_B5_2"/>
    <property type="match status" value="1"/>
</dbReference>
<organism evidence="7 8">
    <name type="scientific">Symbiodinium necroappetens</name>
    <dbReference type="NCBI Taxonomy" id="1628268"/>
    <lineage>
        <taxon>Eukaryota</taxon>
        <taxon>Sar</taxon>
        <taxon>Alveolata</taxon>
        <taxon>Dinophyceae</taxon>
        <taxon>Suessiales</taxon>
        <taxon>Symbiodiniaceae</taxon>
        <taxon>Symbiodinium</taxon>
    </lineage>
</organism>
<dbReference type="Proteomes" id="UP000601435">
    <property type="component" value="Unassembled WGS sequence"/>
</dbReference>
<feature type="transmembrane region" description="Helical" evidence="5">
    <location>
        <begin position="619"/>
        <end position="638"/>
    </location>
</feature>
<feature type="domain" description="Cytochrome b5 heme-binding" evidence="6">
    <location>
        <begin position="310"/>
        <end position="381"/>
    </location>
</feature>
<feature type="transmembrane region" description="Helical" evidence="5">
    <location>
        <begin position="466"/>
        <end position="484"/>
    </location>
</feature>
<name>A0A812X5B0_9DINO</name>
<keyword evidence="8" id="KW-1185">Reference proteome</keyword>
<evidence type="ECO:0000313" key="7">
    <source>
        <dbReference type="EMBL" id="CAE7724835.1"/>
    </source>
</evidence>
<protein>
    <submittedName>
        <fullName evidence="7">CB5-A protein</fullName>
    </submittedName>
</protein>
<comment type="similarity">
    <text evidence="4">Belongs to the cytochrome b5 family.</text>
</comment>
<evidence type="ECO:0000256" key="3">
    <source>
        <dbReference type="ARBA" id="ARBA00023004"/>
    </source>
</evidence>
<feature type="transmembrane region" description="Helical" evidence="5">
    <location>
        <begin position="581"/>
        <end position="599"/>
    </location>
</feature>
<dbReference type="AlphaFoldDB" id="A0A812X5B0"/>
<evidence type="ECO:0000256" key="1">
    <source>
        <dbReference type="ARBA" id="ARBA00022617"/>
    </source>
</evidence>
<evidence type="ECO:0000256" key="4">
    <source>
        <dbReference type="ARBA" id="ARBA00038168"/>
    </source>
</evidence>
<dbReference type="GO" id="GO:0046872">
    <property type="term" value="F:metal ion binding"/>
    <property type="evidence" value="ECO:0007669"/>
    <property type="project" value="UniProtKB-KW"/>
</dbReference>
<keyword evidence="1" id="KW-0349">Heme</keyword>
<feature type="transmembrane region" description="Helical" evidence="5">
    <location>
        <begin position="213"/>
        <end position="236"/>
    </location>
</feature>
<feature type="transmembrane region" description="Helical" evidence="5">
    <location>
        <begin position="402"/>
        <end position="421"/>
    </location>
</feature>
<dbReference type="InterPro" id="IPR036400">
    <property type="entry name" value="Cyt_B5-like_heme/steroid_sf"/>
</dbReference>
<dbReference type="InterPro" id="IPR050668">
    <property type="entry name" value="Cytochrome_b5"/>
</dbReference>
<keyword evidence="2" id="KW-0479">Metal-binding</keyword>
<dbReference type="SUPFAM" id="SSF55856">
    <property type="entry name" value="Cytochrome b5-like heme/steroid binding domain"/>
    <property type="match status" value="1"/>
</dbReference>
<evidence type="ECO:0000256" key="2">
    <source>
        <dbReference type="ARBA" id="ARBA00022723"/>
    </source>
</evidence>
<keyword evidence="5" id="KW-1133">Transmembrane helix</keyword>
<dbReference type="OrthoDB" id="260519at2759"/>
<comment type="caution">
    <text evidence="7">The sequence shown here is derived from an EMBL/GenBank/DDBJ whole genome shotgun (WGS) entry which is preliminary data.</text>
</comment>
<dbReference type="GO" id="GO:0020037">
    <property type="term" value="F:heme binding"/>
    <property type="evidence" value="ECO:0007669"/>
    <property type="project" value="TreeGrafter"/>
</dbReference>
<proteinExistence type="inferred from homology"/>
<keyword evidence="3" id="KW-0408">Iron</keyword>
<keyword evidence="5" id="KW-0472">Membrane</keyword>
<evidence type="ECO:0000256" key="5">
    <source>
        <dbReference type="SAM" id="Phobius"/>
    </source>
</evidence>
<evidence type="ECO:0000259" key="6">
    <source>
        <dbReference type="PROSITE" id="PS50255"/>
    </source>
</evidence>
<dbReference type="EMBL" id="CAJNJA010036807">
    <property type="protein sequence ID" value="CAE7724835.1"/>
    <property type="molecule type" value="Genomic_DNA"/>
</dbReference>
<accession>A0A812X5B0</accession>
<evidence type="ECO:0000313" key="8">
    <source>
        <dbReference type="Proteomes" id="UP000601435"/>
    </source>
</evidence>
<dbReference type="InterPro" id="IPR001199">
    <property type="entry name" value="Cyt_B5-like_heme/steroid-bd"/>
</dbReference>
<reference evidence="7" key="1">
    <citation type="submission" date="2021-02" db="EMBL/GenBank/DDBJ databases">
        <authorList>
            <person name="Dougan E. K."/>
            <person name="Rhodes N."/>
            <person name="Thang M."/>
            <person name="Chan C."/>
        </authorList>
    </citation>
    <scope>NUCLEOTIDE SEQUENCE</scope>
</reference>
<feature type="transmembrane region" description="Helical" evidence="5">
    <location>
        <begin position="20"/>
        <end position="44"/>
    </location>
</feature>
<dbReference type="Gene3D" id="3.10.120.10">
    <property type="entry name" value="Cytochrome b5-like heme/steroid binding domain"/>
    <property type="match status" value="1"/>
</dbReference>
<feature type="transmembrane region" description="Helical" evidence="5">
    <location>
        <begin position="248"/>
        <end position="269"/>
    </location>
</feature>
<dbReference type="PANTHER" id="PTHR19359">
    <property type="entry name" value="CYTOCHROME B5"/>
    <property type="match status" value="1"/>
</dbReference>
<feature type="transmembrane region" description="Helical" evidence="5">
    <location>
        <begin position="140"/>
        <end position="162"/>
    </location>
</feature>
<feature type="transmembrane region" description="Helical" evidence="5">
    <location>
        <begin position="650"/>
        <end position="679"/>
    </location>
</feature>
<feature type="transmembrane region" description="Helical" evidence="5">
    <location>
        <begin position="553"/>
        <end position="572"/>
    </location>
</feature>
<dbReference type="GO" id="GO:0016020">
    <property type="term" value="C:membrane"/>
    <property type="evidence" value="ECO:0007669"/>
    <property type="project" value="TreeGrafter"/>
</dbReference>
<dbReference type="PANTHER" id="PTHR19359:SF14">
    <property type="entry name" value="CYTOCHROME B5 A"/>
    <property type="match status" value="1"/>
</dbReference>
<feature type="transmembrane region" description="Helical" evidence="5">
    <location>
        <begin position="65"/>
        <end position="84"/>
    </location>
</feature>
<keyword evidence="5" id="KW-0812">Transmembrane</keyword>
<feature type="transmembrane region" description="Helical" evidence="5">
    <location>
        <begin position="433"/>
        <end position="454"/>
    </location>
</feature>
<gene>
    <name evidence="7" type="primary">CB5-A</name>
    <name evidence="7" type="ORF">SNEC2469_LOCUS20917</name>
</gene>
<dbReference type="Pfam" id="PF00173">
    <property type="entry name" value="Cyt-b5"/>
    <property type="match status" value="1"/>
</dbReference>